<keyword evidence="2" id="KW-1185">Reference proteome</keyword>
<name>A0A1A8TR56_9GAMM</name>
<dbReference type="PANTHER" id="PTHR18964">
    <property type="entry name" value="ROK (REPRESSOR, ORF, KINASE) FAMILY"/>
    <property type="match status" value="1"/>
</dbReference>
<organism evidence="1 2">
    <name type="scientific">Marinomonas spartinae</name>
    <dbReference type="NCBI Taxonomy" id="1792290"/>
    <lineage>
        <taxon>Bacteria</taxon>
        <taxon>Pseudomonadati</taxon>
        <taxon>Pseudomonadota</taxon>
        <taxon>Gammaproteobacteria</taxon>
        <taxon>Oceanospirillales</taxon>
        <taxon>Oceanospirillaceae</taxon>
        <taxon>Marinomonas</taxon>
    </lineage>
</organism>
<dbReference type="AlphaFoldDB" id="A0A1A8TR56"/>
<dbReference type="GO" id="GO:0009384">
    <property type="term" value="F:N-acylmannosamine kinase activity"/>
    <property type="evidence" value="ECO:0007669"/>
    <property type="project" value="TreeGrafter"/>
</dbReference>
<dbReference type="GO" id="GO:0019262">
    <property type="term" value="P:N-acetylneuraminate catabolic process"/>
    <property type="evidence" value="ECO:0007669"/>
    <property type="project" value="TreeGrafter"/>
</dbReference>
<sequence>MNEIEKEQTVSANERMILDIVRRSKGLARSAIAGQTNLTQQSVHRIIDHLVKLEFLQLGEPIIQGRGQPSPHVSLNPEAFFSIGVSLNTDDMSVSLVNFCGETLLEENIPFAPVKRLETQAWLKALLERWCQQNPSIESRIVGVGFAMTGYFIKEKGHIRPPDPLFDWSGVDLQAELEALLGWPVILINNATTGAIGEAFHGAGLTYQTFGYLSFNFGFGGGIVIDGEPFFGAYGNAGEIGRIFTTEEAPQRPALSMLIKALARQGIDVPSVAKLKTQFDPTWPGVAEWVEQTTPYFLRAINALRGVIDPDAIVLGGEIPKSLAHMLLDSLERCGMTSSQDISVWPQMIVSELKGDSATLGAALQPLRQTFFRK</sequence>
<dbReference type="InterPro" id="IPR043129">
    <property type="entry name" value="ATPase_NBD"/>
</dbReference>
<dbReference type="InterPro" id="IPR036388">
    <property type="entry name" value="WH-like_DNA-bd_sf"/>
</dbReference>
<dbReference type="STRING" id="1792290.MSP8886_03535"/>
<dbReference type="InterPro" id="IPR036390">
    <property type="entry name" value="WH_DNA-bd_sf"/>
</dbReference>
<evidence type="ECO:0000313" key="2">
    <source>
        <dbReference type="Proteomes" id="UP000092544"/>
    </source>
</evidence>
<reference evidence="1 2" key="1">
    <citation type="submission" date="2016-06" db="EMBL/GenBank/DDBJ databases">
        <authorList>
            <person name="Kjaerup R.B."/>
            <person name="Dalgaard T.S."/>
            <person name="Juul-Madsen H.R."/>
        </authorList>
    </citation>
    <scope>NUCLEOTIDE SEQUENCE [LARGE SCALE GENOMIC DNA]</scope>
    <source>
        <strain evidence="1 2">CECT 8886</strain>
    </source>
</reference>
<protein>
    <submittedName>
        <fullName evidence="1">N-acetylglucosamine repressor</fullName>
    </submittedName>
</protein>
<evidence type="ECO:0000313" key="1">
    <source>
        <dbReference type="EMBL" id="SBS35975.1"/>
    </source>
</evidence>
<dbReference type="InterPro" id="IPR000600">
    <property type="entry name" value="ROK"/>
</dbReference>
<dbReference type="Gene3D" id="3.30.420.40">
    <property type="match status" value="2"/>
</dbReference>
<dbReference type="RefSeq" id="WP_067018852.1">
    <property type="nucleotide sequence ID" value="NZ_FLOB01000011.1"/>
</dbReference>
<gene>
    <name evidence="1" type="primary">nagC_2</name>
    <name evidence="1" type="ORF">MSP8886_03535</name>
</gene>
<proteinExistence type="predicted"/>
<dbReference type="SUPFAM" id="SSF46785">
    <property type="entry name" value="Winged helix' DNA-binding domain"/>
    <property type="match status" value="1"/>
</dbReference>
<accession>A0A1A8TR56</accession>
<dbReference type="SUPFAM" id="SSF53067">
    <property type="entry name" value="Actin-like ATPase domain"/>
    <property type="match status" value="1"/>
</dbReference>
<dbReference type="Pfam" id="PF00480">
    <property type="entry name" value="ROK"/>
    <property type="match status" value="1"/>
</dbReference>
<dbReference type="PANTHER" id="PTHR18964:SF169">
    <property type="entry name" value="N-ACETYLMANNOSAMINE KINASE"/>
    <property type="match status" value="1"/>
</dbReference>
<dbReference type="Gene3D" id="1.10.10.10">
    <property type="entry name" value="Winged helix-like DNA-binding domain superfamily/Winged helix DNA-binding domain"/>
    <property type="match status" value="1"/>
</dbReference>
<dbReference type="EMBL" id="FLOB01000011">
    <property type="protein sequence ID" value="SBS35975.1"/>
    <property type="molecule type" value="Genomic_DNA"/>
</dbReference>
<dbReference type="Proteomes" id="UP000092544">
    <property type="component" value="Unassembled WGS sequence"/>
</dbReference>
<dbReference type="OrthoDB" id="8595273at2"/>